<dbReference type="GO" id="GO:0003700">
    <property type="term" value="F:DNA-binding transcription factor activity"/>
    <property type="evidence" value="ECO:0007669"/>
    <property type="project" value="InterPro"/>
</dbReference>
<protein>
    <submittedName>
        <fullName evidence="6">Transcriptional regulator, LysR family</fullName>
    </submittedName>
</protein>
<dbReference type="SUPFAM" id="SSF53850">
    <property type="entry name" value="Periplasmic binding protein-like II"/>
    <property type="match status" value="1"/>
</dbReference>
<name>A0A1N6DUQ8_9RHOB</name>
<sequence length="313" mass="33788">MPAALPPLTALRAFEAAARHLSFARAAEELHVTPQALSLQIKSLEEHLGAPVFRRLNRAVELTEAGRALVPGAREGFSALTRGWAAARRATDPARLTVTAGPAFTAKWLAPRLPDFARAHPDIELNFSASLRRMDFETDGIDLAIRFSDRDDPGLFNTCLCDEWAAPMMSPALAAAHPTPESLVTAPLVHTDNYPFGPDTLDWPRYFRAAGLTPPAPGGPRFSHADHATDAAVSGTGVVLGRWSIAQGDLASGALVAPYPLAIRLPHRYRLLCRSGEETRPQIAAFLAWILARIADTPDPGLSLTFLDFAELP</sequence>
<dbReference type="PANTHER" id="PTHR30537:SF74">
    <property type="entry name" value="HTH-TYPE TRANSCRIPTIONAL REGULATOR TRPI"/>
    <property type="match status" value="1"/>
</dbReference>
<accession>A0A1N6DUQ8</accession>
<proteinExistence type="inferred from homology"/>
<dbReference type="NCBIfam" id="NF008352">
    <property type="entry name" value="PRK11139.1"/>
    <property type="match status" value="1"/>
</dbReference>
<dbReference type="FunFam" id="1.10.10.10:FF:000038">
    <property type="entry name" value="Glycine cleavage system transcriptional activator"/>
    <property type="match status" value="1"/>
</dbReference>
<evidence type="ECO:0000256" key="1">
    <source>
        <dbReference type="ARBA" id="ARBA00009437"/>
    </source>
</evidence>
<dbReference type="InterPro" id="IPR058163">
    <property type="entry name" value="LysR-type_TF_proteobact-type"/>
</dbReference>
<comment type="similarity">
    <text evidence="1">Belongs to the LysR transcriptional regulatory family.</text>
</comment>
<dbReference type="GO" id="GO:0043565">
    <property type="term" value="F:sequence-specific DNA binding"/>
    <property type="evidence" value="ECO:0007669"/>
    <property type="project" value="TreeGrafter"/>
</dbReference>
<dbReference type="InterPro" id="IPR005119">
    <property type="entry name" value="LysR_subst-bd"/>
</dbReference>
<gene>
    <name evidence="6" type="ORF">SAMN05444002_0025</name>
</gene>
<evidence type="ECO:0000313" key="7">
    <source>
        <dbReference type="Proteomes" id="UP000184932"/>
    </source>
</evidence>
<keyword evidence="4" id="KW-0804">Transcription</keyword>
<dbReference type="PRINTS" id="PR00039">
    <property type="entry name" value="HTHLYSR"/>
</dbReference>
<dbReference type="STRING" id="1217970.SAMN05444002_0025"/>
<keyword evidence="7" id="KW-1185">Reference proteome</keyword>
<reference evidence="7" key="1">
    <citation type="submission" date="2016-11" db="EMBL/GenBank/DDBJ databases">
        <authorList>
            <person name="Varghese N."/>
            <person name="Submissions S."/>
        </authorList>
    </citation>
    <scope>NUCLEOTIDE SEQUENCE [LARGE SCALE GENOMIC DNA]</scope>
    <source>
        <strain evidence="7">DSM 29440</strain>
    </source>
</reference>
<evidence type="ECO:0000259" key="5">
    <source>
        <dbReference type="PROSITE" id="PS50931"/>
    </source>
</evidence>
<dbReference type="Gene3D" id="1.10.10.10">
    <property type="entry name" value="Winged helix-like DNA-binding domain superfamily/Winged helix DNA-binding domain"/>
    <property type="match status" value="1"/>
</dbReference>
<evidence type="ECO:0000256" key="2">
    <source>
        <dbReference type="ARBA" id="ARBA00023015"/>
    </source>
</evidence>
<dbReference type="Proteomes" id="UP000184932">
    <property type="component" value="Unassembled WGS sequence"/>
</dbReference>
<dbReference type="AlphaFoldDB" id="A0A1N6DUQ8"/>
<dbReference type="InterPro" id="IPR036390">
    <property type="entry name" value="WH_DNA-bd_sf"/>
</dbReference>
<evidence type="ECO:0000256" key="3">
    <source>
        <dbReference type="ARBA" id="ARBA00023125"/>
    </source>
</evidence>
<dbReference type="EMBL" id="FSRL01000001">
    <property type="protein sequence ID" value="SIN74480.1"/>
    <property type="molecule type" value="Genomic_DNA"/>
</dbReference>
<dbReference type="CDD" id="cd08432">
    <property type="entry name" value="PBP2_GcdR_TrpI_HvrB_AmpR_like"/>
    <property type="match status" value="1"/>
</dbReference>
<feature type="domain" description="HTH lysR-type" evidence="5">
    <location>
        <begin position="6"/>
        <end position="63"/>
    </location>
</feature>
<dbReference type="PROSITE" id="PS50931">
    <property type="entry name" value="HTH_LYSR"/>
    <property type="match status" value="1"/>
</dbReference>
<dbReference type="InterPro" id="IPR000847">
    <property type="entry name" value="LysR_HTH_N"/>
</dbReference>
<dbReference type="GO" id="GO:0006351">
    <property type="term" value="P:DNA-templated transcription"/>
    <property type="evidence" value="ECO:0007669"/>
    <property type="project" value="TreeGrafter"/>
</dbReference>
<dbReference type="Pfam" id="PF03466">
    <property type="entry name" value="LysR_substrate"/>
    <property type="match status" value="1"/>
</dbReference>
<organism evidence="6 7">
    <name type="scientific">Vannielia litorea</name>
    <dbReference type="NCBI Taxonomy" id="1217970"/>
    <lineage>
        <taxon>Bacteria</taxon>
        <taxon>Pseudomonadati</taxon>
        <taxon>Pseudomonadota</taxon>
        <taxon>Alphaproteobacteria</taxon>
        <taxon>Rhodobacterales</taxon>
        <taxon>Paracoccaceae</taxon>
        <taxon>Vannielia</taxon>
    </lineage>
</organism>
<dbReference type="SUPFAM" id="SSF46785">
    <property type="entry name" value="Winged helix' DNA-binding domain"/>
    <property type="match status" value="1"/>
</dbReference>
<dbReference type="OrthoDB" id="9813056at2"/>
<dbReference type="PANTHER" id="PTHR30537">
    <property type="entry name" value="HTH-TYPE TRANSCRIPTIONAL REGULATOR"/>
    <property type="match status" value="1"/>
</dbReference>
<evidence type="ECO:0000256" key="4">
    <source>
        <dbReference type="ARBA" id="ARBA00023163"/>
    </source>
</evidence>
<dbReference type="InterPro" id="IPR036388">
    <property type="entry name" value="WH-like_DNA-bd_sf"/>
</dbReference>
<keyword evidence="3" id="KW-0238">DNA-binding</keyword>
<keyword evidence="2" id="KW-0805">Transcription regulation</keyword>
<dbReference type="RefSeq" id="WP_074254261.1">
    <property type="nucleotide sequence ID" value="NZ_FSRL01000001.1"/>
</dbReference>
<evidence type="ECO:0000313" key="6">
    <source>
        <dbReference type="EMBL" id="SIN74480.1"/>
    </source>
</evidence>
<dbReference type="Gene3D" id="3.40.190.10">
    <property type="entry name" value="Periplasmic binding protein-like II"/>
    <property type="match status" value="2"/>
</dbReference>
<dbReference type="Pfam" id="PF00126">
    <property type="entry name" value="HTH_1"/>
    <property type="match status" value="1"/>
</dbReference>